<organism evidence="7 8">
    <name type="scientific">Hypsizygus marmoreus</name>
    <name type="common">White beech mushroom</name>
    <name type="synonym">Agaricus marmoreus</name>
    <dbReference type="NCBI Taxonomy" id="39966"/>
    <lineage>
        <taxon>Eukaryota</taxon>
        <taxon>Fungi</taxon>
        <taxon>Dikarya</taxon>
        <taxon>Basidiomycota</taxon>
        <taxon>Agaricomycotina</taxon>
        <taxon>Agaricomycetes</taxon>
        <taxon>Agaricomycetidae</taxon>
        <taxon>Agaricales</taxon>
        <taxon>Tricholomatineae</taxon>
        <taxon>Lyophyllaceae</taxon>
        <taxon>Hypsizygus</taxon>
    </lineage>
</organism>
<evidence type="ECO:0000313" key="7">
    <source>
        <dbReference type="EMBL" id="RDB24751.1"/>
    </source>
</evidence>
<keyword evidence="6" id="KW-0539">Nucleus</keyword>
<gene>
    <name evidence="7" type="primary">Snapc3</name>
    <name evidence="7" type="ORF">Hypma_007713</name>
</gene>
<dbReference type="InParanoid" id="A0A369JR53"/>
<accession>A0A369JR53</accession>
<sequence length="378" mass="41293">MNALTFESLFGPPSDPIHIPAFIAAAVPIATPSNDLQDVSQLPQISVVDLRDSLFNVWNNPNSSAHLLKDHEHSITSLYSATKSAKPKRRAHLPDPEDLSPDVAALQKTINEIKLTSWKLQADAALFMRSAKNSDQNVLAQVKNVCDASASLSDDPQAIITLSVHNRLQWGPNYVSRASQHALLSSQTLGDLFDVIPCTSNELATSGDLSDHNVDRRQEHGGCVVCIEGVAYGDGLLQEDYAHKLILHLQTVAKDAPAITKSSSSIRDTALSSLRLRINHPYWLLHQGNCEHFVVVDQIRLQHPADGRSGYPLTLQITPPLLDLCRACLKVPATLSIVGDVRLGESPCLLCSPCWRNIGDAPDCDVSANFLPRHELGW</sequence>
<dbReference type="PANTHER" id="PTHR13421">
    <property type="entry name" value="SNRNA-ACTIVATING PROTEIN COMPLEX SUBUNIT 3"/>
    <property type="match status" value="1"/>
</dbReference>
<comment type="similarity">
    <text evidence="2">Belongs to the SNAPC3/SRD2 family.</text>
</comment>
<comment type="subcellular location">
    <subcellularLocation>
        <location evidence="1">Nucleus</location>
    </subcellularLocation>
</comment>
<protein>
    <submittedName>
        <fullName evidence="7">snRNA-activating protein complex subunit 3</fullName>
    </submittedName>
</protein>
<evidence type="ECO:0000256" key="6">
    <source>
        <dbReference type="ARBA" id="ARBA00023242"/>
    </source>
</evidence>
<evidence type="ECO:0000256" key="2">
    <source>
        <dbReference type="ARBA" id="ARBA00010410"/>
    </source>
</evidence>
<dbReference type="Proteomes" id="UP000076154">
    <property type="component" value="Unassembled WGS sequence"/>
</dbReference>
<name>A0A369JR53_HYPMA</name>
<dbReference type="GO" id="GO:0005634">
    <property type="term" value="C:nucleus"/>
    <property type="evidence" value="ECO:0007669"/>
    <property type="project" value="UniProtKB-SubCell"/>
</dbReference>
<dbReference type="AlphaFoldDB" id="A0A369JR53"/>
<dbReference type="GO" id="GO:0042795">
    <property type="term" value="P:snRNA transcription by RNA polymerase II"/>
    <property type="evidence" value="ECO:0007669"/>
    <property type="project" value="TreeGrafter"/>
</dbReference>
<comment type="caution">
    <text evidence="7">The sequence shown here is derived from an EMBL/GenBank/DDBJ whole genome shotgun (WGS) entry which is preliminary data.</text>
</comment>
<reference evidence="7" key="1">
    <citation type="submission" date="2018-04" db="EMBL/GenBank/DDBJ databases">
        <title>Whole genome sequencing of Hypsizygus marmoreus.</title>
        <authorList>
            <person name="Choi I.-G."/>
            <person name="Min B."/>
            <person name="Kim J.-G."/>
            <person name="Kim S."/>
            <person name="Oh Y.-L."/>
            <person name="Kong W.-S."/>
            <person name="Park H."/>
            <person name="Jeong J."/>
            <person name="Song E.-S."/>
        </authorList>
    </citation>
    <scope>NUCLEOTIDE SEQUENCE [LARGE SCALE GENOMIC DNA]</scope>
    <source>
        <strain evidence="7">51987-8</strain>
    </source>
</reference>
<dbReference type="OrthoDB" id="3437960at2759"/>
<dbReference type="GO" id="GO:0000978">
    <property type="term" value="F:RNA polymerase II cis-regulatory region sequence-specific DNA binding"/>
    <property type="evidence" value="ECO:0007669"/>
    <property type="project" value="TreeGrafter"/>
</dbReference>
<keyword evidence="3" id="KW-0805">Transcription regulation</keyword>
<keyword evidence="4" id="KW-0238">DNA-binding</keyword>
<dbReference type="GO" id="GO:0001046">
    <property type="term" value="F:core promoter sequence-specific DNA binding"/>
    <property type="evidence" value="ECO:0007669"/>
    <property type="project" value="TreeGrafter"/>
</dbReference>
<evidence type="ECO:0000313" key="8">
    <source>
        <dbReference type="Proteomes" id="UP000076154"/>
    </source>
</evidence>
<dbReference type="EMBL" id="LUEZ02000041">
    <property type="protein sequence ID" value="RDB24751.1"/>
    <property type="molecule type" value="Genomic_DNA"/>
</dbReference>
<evidence type="ECO:0000256" key="3">
    <source>
        <dbReference type="ARBA" id="ARBA00023015"/>
    </source>
</evidence>
<dbReference type="Pfam" id="PF12251">
    <property type="entry name" value="SNAPC3"/>
    <property type="match status" value="1"/>
</dbReference>
<dbReference type="GO" id="GO:0042796">
    <property type="term" value="P:snRNA transcription by RNA polymerase III"/>
    <property type="evidence" value="ECO:0007669"/>
    <property type="project" value="TreeGrafter"/>
</dbReference>
<keyword evidence="8" id="KW-1185">Reference proteome</keyword>
<keyword evidence="5" id="KW-0804">Transcription</keyword>
<dbReference type="GO" id="GO:0003681">
    <property type="term" value="F:bent DNA binding"/>
    <property type="evidence" value="ECO:0007669"/>
    <property type="project" value="TreeGrafter"/>
</dbReference>
<dbReference type="GO" id="GO:0001006">
    <property type="term" value="F:RNA polymerase III type 3 promoter sequence-specific DNA binding"/>
    <property type="evidence" value="ECO:0007669"/>
    <property type="project" value="TreeGrafter"/>
</dbReference>
<evidence type="ECO:0000256" key="4">
    <source>
        <dbReference type="ARBA" id="ARBA00023125"/>
    </source>
</evidence>
<evidence type="ECO:0000256" key="1">
    <source>
        <dbReference type="ARBA" id="ARBA00004123"/>
    </source>
</evidence>
<dbReference type="InterPro" id="IPR022042">
    <property type="entry name" value="snRNA-activating_su3"/>
</dbReference>
<evidence type="ECO:0000256" key="5">
    <source>
        <dbReference type="ARBA" id="ARBA00023163"/>
    </source>
</evidence>
<dbReference type="PANTHER" id="PTHR13421:SF16">
    <property type="entry name" value="SNRNA-ACTIVATING PROTEIN COMPLEX SUBUNIT 3"/>
    <property type="match status" value="1"/>
</dbReference>
<dbReference type="GO" id="GO:0019185">
    <property type="term" value="C:snRNA-activating protein complex"/>
    <property type="evidence" value="ECO:0007669"/>
    <property type="project" value="TreeGrafter"/>
</dbReference>
<proteinExistence type="inferred from homology"/>
<dbReference type="STRING" id="39966.A0A369JR53"/>